<keyword evidence="12" id="KW-0418">Kinase</keyword>
<dbReference type="Pfam" id="PF02706">
    <property type="entry name" value="Wzz"/>
    <property type="match status" value="1"/>
</dbReference>
<dbReference type="EMBL" id="SDMR01000003">
    <property type="protein sequence ID" value="TBT95740.1"/>
    <property type="molecule type" value="Genomic_DNA"/>
</dbReference>
<dbReference type="InterPro" id="IPR002586">
    <property type="entry name" value="CobQ/CobB/MinD/ParA_Nub-bd_dom"/>
</dbReference>
<dbReference type="EC" id="2.7.10.2" evidence="12"/>
<feature type="domain" description="Polysaccharide chain length determinant N-terminal" evidence="11">
    <location>
        <begin position="2"/>
        <end position="88"/>
    </location>
</feature>
<feature type="transmembrane region" description="Helical" evidence="9">
    <location>
        <begin position="180"/>
        <end position="197"/>
    </location>
</feature>
<evidence type="ECO:0000256" key="8">
    <source>
        <dbReference type="ARBA" id="ARBA00023136"/>
    </source>
</evidence>
<dbReference type="PANTHER" id="PTHR32309:SF31">
    <property type="entry name" value="CAPSULAR EXOPOLYSACCHARIDE FAMILY"/>
    <property type="match status" value="1"/>
</dbReference>
<dbReference type="InterPro" id="IPR005702">
    <property type="entry name" value="Wzc-like_C"/>
</dbReference>
<evidence type="ECO:0000256" key="7">
    <source>
        <dbReference type="ARBA" id="ARBA00022989"/>
    </source>
</evidence>
<evidence type="ECO:0000256" key="5">
    <source>
        <dbReference type="ARBA" id="ARBA00022741"/>
    </source>
</evidence>
<evidence type="ECO:0000256" key="9">
    <source>
        <dbReference type="SAM" id="Phobius"/>
    </source>
</evidence>
<evidence type="ECO:0000259" key="11">
    <source>
        <dbReference type="Pfam" id="PF02706"/>
    </source>
</evidence>
<evidence type="ECO:0000256" key="1">
    <source>
        <dbReference type="ARBA" id="ARBA00004651"/>
    </source>
</evidence>
<dbReference type="InterPro" id="IPR050445">
    <property type="entry name" value="Bact_polysacc_biosynth/exp"/>
</dbReference>
<keyword evidence="12" id="KW-0808">Transferase</keyword>
<dbReference type="GO" id="GO:0004715">
    <property type="term" value="F:non-membrane spanning protein tyrosine kinase activity"/>
    <property type="evidence" value="ECO:0007669"/>
    <property type="project" value="UniProtKB-EC"/>
</dbReference>
<dbReference type="Pfam" id="PF01656">
    <property type="entry name" value="CbiA"/>
    <property type="match status" value="1"/>
</dbReference>
<feature type="domain" description="CobQ/CobB/MinD/ParA nucleotide binding" evidence="10">
    <location>
        <begin position="265"/>
        <end position="371"/>
    </location>
</feature>
<keyword evidence="6" id="KW-0067">ATP-binding</keyword>
<evidence type="ECO:0000256" key="4">
    <source>
        <dbReference type="ARBA" id="ARBA00022692"/>
    </source>
</evidence>
<evidence type="ECO:0000256" key="2">
    <source>
        <dbReference type="ARBA" id="ARBA00006683"/>
    </source>
</evidence>
<reference evidence="12 13" key="1">
    <citation type="submission" date="2019-01" db="EMBL/GenBank/DDBJ databases">
        <title>Lactibacter flavus gen. nov., sp. nov., a novel bacterium of the family Propionibacteriaceae isolated from raw milk and dairy products.</title>
        <authorList>
            <person name="Huptas C."/>
            <person name="Wenning M."/>
            <person name="Breitenwieser F."/>
            <person name="Doll E."/>
            <person name="Von Neubeck M."/>
            <person name="Busse H.-J."/>
            <person name="Scherer S."/>
        </authorList>
    </citation>
    <scope>NUCLEOTIDE SEQUENCE [LARGE SCALE GENOMIC DNA]</scope>
    <source>
        <strain evidence="12 13">DSM 22130</strain>
    </source>
</reference>
<dbReference type="GO" id="GO:0005886">
    <property type="term" value="C:plasma membrane"/>
    <property type="evidence" value="ECO:0007669"/>
    <property type="project" value="UniProtKB-SubCell"/>
</dbReference>
<dbReference type="InterPro" id="IPR027417">
    <property type="entry name" value="P-loop_NTPase"/>
</dbReference>
<keyword evidence="5" id="KW-0547">Nucleotide-binding</keyword>
<dbReference type="CDD" id="cd05387">
    <property type="entry name" value="BY-kinase"/>
    <property type="match status" value="1"/>
</dbReference>
<dbReference type="Gene3D" id="3.40.50.300">
    <property type="entry name" value="P-loop containing nucleotide triphosphate hydrolases"/>
    <property type="match status" value="1"/>
</dbReference>
<name>A0A4Q9KP08_PROTD</name>
<dbReference type="AlphaFoldDB" id="A0A4Q9KP08"/>
<keyword evidence="7 9" id="KW-1133">Transmembrane helix</keyword>
<sequence length="464" mass="48009">MELLDYWRLVRRNWVVLLASTLVGLALAAVYTLVQPTLYSATASAYVVAGTTGTTGDALAGSALAKAKAQTYLPLVTSQQVATRITEDLGLGSTEGIASSLEGTVAKESVLLQITATSSSADAASRLADAAIRATAAEVEALETINPAGAANPSTVIKVVPVQQAATPAVRTSPTLSRNFAIGPLLGLMAGFVIALVRRVADRRVRTSVEAEEHTGVGTLGIIPDAPELAGGVVLSGNMGPAAEAMRLLRTNIRFVSVDQPPRSIVVTSANPDEGKSTIAAHLAVMLAESGQPTVLIDGDLRRPTLAGLFDVDGTVGLSQVLARTVPLADVLIDGPHPNLRLLAAGRVPPNPSELVGSERMQGLIAELAATHLVIIDAPPLLAVTDAGLLTVASDGALLVIKAGGTFKEQASLCRDTLDKVGGVLLGTVLNLVSKKDMGSARYGYGYSSHVTEYYSRREAQHGP</sequence>
<dbReference type="PANTHER" id="PTHR32309">
    <property type="entry name" value="TYROSINE-PROTEIN KINASE"/>
    <property type="match status" value="1"/>
</dbReference>
<protein>
    <submittedName>
        <fullName evidence="12">Polysaccharide biosynthesis tyrosine autokinase</fullName>
        <ecNumber evidence="12">2.7.10.2</ecNumber>
    </submittedName>
</protein>
<dbReference type="GO" id="GO:0005524">
    <property type="term" value="F:ATP binding"/>
    <property type="evidence" value="ECO:0007669"/>
    <property type="project" value="UniProtKB-KW"/>
</dbReference>
<comment type="subcellular location">
    <subcellularLocation>
        <location evidence="1">Cell membrane</location>
        <topology evidence="1">Multi-pass membrane protein</topology>
    </subcellularLocation>
</comment>
<gene>
    <name evidence="12" type="ORF">ET996_04680</name>
</gene>
<organism evidence="12 13">
    <name type="scientific">Propioniciclava tarda</name>
    <dbReference type="NCBI Taxonomy" id="433330"/>
    <lineage>
        <taxon>Bacteria</taxon>
        <taxon>Bacillati</taxon>
        <taxon>Actinomycetota</taxon>
        <taxon>Actinomycetes</taxon>
        <taxon>Propionibacteriales</taxon>
        <taxon>Propionibacteriaceae</taxon>
        <taxon>Propioniciclava</taxon>
    </lineage>
</organism>
<keyword evidence="13" id="KW-1185">Reference proteome</keyword>
<dbReference type="SUPFAM" id="SSF52540">
    <property type="entry name" value="P-loop containing nucleoside triphosphate hydrolases"/>
    <property type="match status" value="1"/>
</dbReference>
<evidence type="ECO:0000313" key="12">
    <source>
        <dbReference type="EMBL" id="TBT95740.1"/>
    </source>
</evidence>
<evidence type="ECO:0000259" key="10">
    <source>
        <dbReference type="Pfam" id="PF01656"/>
    </source>
</evidence>
<keyword evidence="8 9" id="KW-0472">Membrane</keyword>
<proteinExistence type="inferred from homology"/>
<evidence type="ECO:0000256" key="6">
    <source>
        <dbReference type="ARBA" id="ARBA00022840"/>
    </source>
</evidence>
<evidence type="ECO:0000313" key="13">
    <source>
        <dbReference type="Proteomes" id="UP000291933"/>
    </source>
</evidence>
<evidence type="ECO:0000256" key="3">
    <source>
        <dbReference type="ARBA" id="ARBA00022475"/>
    </source>
</evidence>
<dbReference type="NCBIfam" id="TIGR01007">
    <property type="entry name" value="eps_fam"/>
    <property type="match status" value="1"/>
</dbReference>
<dbReference type="RefSeq" id="WP_131171392.1">
    <property type="nucleotide sequence ID" value="NZ_FXTL01000003.1"/>
</dbReference>
<dbReference type="Proteomes" id="UP000291933">
    <property type="component" value="Unassembled WGS sequence"/>
</dbReference>
<comment type="similarity">
    <text evidence="2">Belongs to the CpsC/CapA family.</text>
</comment>
<keyword evidence="4 9" id="KW-0812">Transmembrane</keyword>
<comment type="caution">
    <text evidence="12">The sequence shown here is derived from an EMBL/GenBank/DDBJ whole genome shotgun (WGS) entry which is preliminary data.</text>
</comment>
<dbReference type="InterPro" id="IPR003856">
    <property type="entry name" value="LPS_length_determ_N"/>
</dbReference>
<keyword evidence="3" id="KW-1003">Cell membrane</keyword>
<accession>A0A4Q9KP08</accession>
<dbReference type="OrthoDB" id="9812433at2"/>